<dbReference type="Proteomes" id="UP000472320">
    <property type="component" value="Unassembled WGS sequence"/>
</dbReference>
<keyword evidence="2" id="KW-1185">Reference proteome</keyword>
<evidence type="ECO:0000313" key="1">
    <source>
        <dbReference type="EMBL" id="MTW10366.1"/>
    </source>
</evidence>
<comment type="caution">
    <text evidence="1">The sequence shown here is derived from an EMBL/GenBank/DDBJ whole genome shotgun (WGS) entry which is preliminary data.</text>
</comment>
<reference evidence="1 2" key="1">
    <citation type="submission" date="2019-11" db="EMBL/GenBank/DDBJ databases">
        <title>Type strains purchased from KCTC, JCM and DSMZ.</title>
        <authorList>
            <person name="Lu H."/>
        </authorList>
    </citation>
    <scope>NUCLEOTIDE SEQUENCE [LARGE SCALE GENOMIC DNA]</scope>
    <source>
        <strain evidence="1 2">JCM 31587</strain>
    </source>
</reference>
<evidence type="ECO:0000313" key="2">
    <source>
        <dbReference type="Proteomes" id="UP000472320"/>
    </source>
</evidence>
<proteinExistence type="predicted"/>
<name>A0A6L6QFC2_9BURK</name>
<dbReference type="AlphaFoldDB" id="A0A6L6QFC2"/>
<protein>
    <submittedName>
        <fullName evidence="1">Uncharacterized protein</fullName>
    </submittedName>
</protein>
<sequence length="57" mass="5829">MKMNDTLRGALILGAVVLALVIGGFAIADNGWQKVTCIGRAIASGVAFTNIHSVCGL</sequence>
<accession>A0A6L6QFC2</accession>
<gene>
    <name evidence="1" type="ORF">GM658_07080</name>
</gene>
<dbReference type="RefSeq" id="WP_155453309.1">
    <property type="nucleotide sequence ID" value="NZ_WNKX01000004.1"/>
</dbReference>
<dbReference type="EMBL" id="WNKX01000004">
    <property type="protein sequence ID" value="MTW10366.1"/>
    <property type="molecule type" value="Genomic_DNA"/>
</dbReference>
<organism evidence="1 2">
    <name type="scientific">Massilia eburnea</name>
    <dbReference type="NCBI Taxonomy" id="1776165"/>
    <lineage>
        <taxon>Bacteria</taxon>
        <taxon>Pseudomonadati</taxon>
        <taxon>Pseudomonadota</taxon>
        <taxon>Betaproteobacteria</taxon>
        <taxon>Burkholderiales</taxon>
        <taxon>Oxalobacteraceae</taxon>
        <taxon>Telluria group</taxon>
        <taxon>Massilia</taxon>
    </lineage>
</organism>